<dbReference type="RefSeq" id="WP_117535318.1">
    <property type="nucleotide sequence ID" value="NZ_QVEZ01000002.1"/>
</dbReference>
<evidence type="ECO:0000313" key="2">
    <source>
        <dbReference type="EMBL" id="RGC06573.1"/>
    </source>
</evidence>
<gene>
    <name evidence="2" type="ORF">DW905_04705</name>
</gene>
<organism evidence="2 3">
    <name type="scientific">Faecalibacterium prausnitzii</name>
    <dbReference type="NCBI Taxonomy" id="853"/>
    <lineage>
        <taxon>Bacteria</taxon>
        <taxon>Bacillati</taxon>
        <taxon>Bacillota</taxon>
        <taxon>Clostridia</taxon>
        <taxon>Eubacteriales</taxon>
        <taxon>Oscillospiraceae</taxon>
        <taxon>Faecalibacterium</taxon>
    </lineage>
</organism>
<dbReference type="EMBL" id="QVEZ01000002">
    <property type="protein sequence ID" value="RGC06573.1"/>
    <property type="molecule type" value="Genomic_DNA"/>
</dbReference>
<reference evidence="2 3" key="1">
    <citation type="submission" date="2018-08" db="EMBL/GenBank/DDBJ databases">
        <title>A genome reference for cultivated species of the human gut microbiota.</title>
        <authorList>
            <person name="Zou Y."/>
            <person name="Xue W."/>
            <person name="Luo G."/>
        </authorList>
    </citation>
    <scope>NUCLEOTIDE SEQUENCE [LARGE SCALE GENOMIC DNA]</scope>
    <source>
        <strain evidence="2 3">AM42-11AC</strain>
    </source>
</reference>
<protein>
    <submittedName>
        <fullName evidence="2">Uncharacterized protein</fullName>
    </submittedName>
</protein>
<comment type="caution">
    <text evidence="2">The sequence shown here is derived from an EMBL/GenBank/DDBJ whole genome shotgun (WGS) entry which is preliminary data.</text>
</comment>
<feature type="region of interest" description="Disordered" evidence="1">
    <location>
        <begin position="49"/>
        <end position="71"/>
    </location>
</feature>
<proteinExistence type="predicted"/>
<accession>A0A3E2V865</accession>
<evidence type="ECO:0000313" key="3">
    <source>
        <dbReference type="Proteomes" id="UP000261079"/>
    </source>
</evidence>
<sequence>MENYENKELLKEAAKQSLESLKDLKPGTEEYTNTAKMALQLYDMQLKSDEQESNQNLKEDEERRKGQEVINDQEKAAKARRIEWAKFGISCLTFLGTIGTTVYWSICEAGGVAPLSRAMNDGLHEIKRGFTDRK</sequence>
<feature type="compositionally biased region" description="Basic and acidic residues" evidence="1">
    <location>
        <begin position="57"/>
        <end position="71"/>
    </location>
</feature>
<evidence type="ECO:0000256" key="1">
    <source>
        <dbReference type="SAM" id="MobiDB-lite"/>
    </source>
</evidence>
<dbReference type="AlphaFoldDB" id="A0A3E2V865"/>
<dbReference type="Proteomes" id="UP000261079">
    <property type="component" value="Unassembled WGS sequence"/>
</dbReference>
<name>A0A3E2V865_9FIRM</name>